<dbReference type="EMBL" id="CP001322">
    <property type="protein sequence ID" value="ACL06340.1"/>
    <property type="molecule type" value="Genomic_DNA"/>
</dbReference>
<dbReference type="SUPFAM" id="SSF46689">
    <property type="entry name" value="Homeodomain-like"/>
    <property type="match status" value="1"/>
</dbReference>
<dbReference type="KEGG" id="dal:Dalk_4662"/>
<evidence type="ECO:0000256" key="1">
    <source>
        <dbReference type="ARBA" id="ARBA00023015"/>
    </source>
</evidence>
<dbReference type="InterPro" id="IPR009057">
    <property type="entry name" value="Homeodomain-like_sf"/>
</dbReference>
<gene>
    <name evidence="6" type="ordered locus">Dalk_4662</name>
</gene>
<dbReference type="InterPro" id="IPR001647">
    <property type="entry name" value="HTH_TetR"/>
</dbReference>
<dbReference type="RefSeq" id="WP_015949379.1">
    <property type="nucleotide sequence ID" value="NC_011768.1"/>
</dbReference>
<protein>
    <submittedName>
        <fullName evidence="6">Transcriptional regulator, TetR family</fullName>
    </submittedName>
</protein>
<dbReference type="InterPro" id="IPR050109">
    <property type="entry name" value="HTH-type_TetR-like_transc_reg"/>
</dbReference>
<evidence type="ECO:0000313" key="7">
    <source>
        <dbReference type="Proteomes" id="UP000000739"/>
    </source>
</evidence>
<feature type="DNA-binding region" description="H-T-H motif" evidence="4">
    <location>
        <begin position="33"/>
        <end position="52"/>
    </location>
</feature>
<dbReference type="Proteomes" id="UP000000739">
    <property type="component" value="Chromosome"/>
</dbReference>
<organism evidence="6 7">
    <name type="scientific">Desulfatibacillum aliphaticivorans</name>
    <dbReference type="NCBI Taxonomy" id="218208"/>
    <lineage>
        <taxon>Bacteria</taxon>
        <taxon>Pseudomonadati</taxon>
        <taxon>Thermodesulfobacteriota</taxon>
        <taxon>Desulfobacteria</taxon>
        <taxon>Desulfobacterales</taxon>
        <taxon>Desulfatibacillaceae</taxon>
        <taxon>Desulfatibacillum</taxon>
    </lineage>
</organism>
<evidence type="ECO:0000256" key="2">
    <source>
        <dbReference type="ARBA" id="ARBA00023125"/>
    </source>
</evidence>
<evidence type="ECO:0000256" key="3">
    <source>
        <dbReference type="ARBA" id="ARBA00023163"/>
    </source>
</evidence>
<feature type="domain" description="HTH tetR-type" evidence="5">
    <location>
        <begin position="10"/>
        <end position="70"/>
    </location>
</feature>
<proteinExistence type="predicted"/>
<dbReference type="eggNOG" id="COG1309">
    <property type="taxonomic scope" value="Bacteria"/>
</dbReference>
<dbReference type="GO" id="GO:0003700">
    <property type="term" value="F:DNA-binding transcription factor activity"/>
    <property type="evidence" value="ECO:0007669"/>
    <property type="project" value="TreeGrafter"/>
</dbReference>
<dbReference type="PROSITE" id="PS50977">
    <property type="entry name" value="HTH_TETR_2"/>
    <property type="match status" value="1"/>
</dbReference>
<reference evidence="6 7" key="1">
    <citation type="journal article" date="2012" name="Environ. Microbiol.">
        <title>The genome sequence of Desulfatibacillum alkenivorans AK-01: a blueprint for anaerobic alkane oxidation.</title>
        <authorList>
            <person name="Callaghan A.V."/>
            <person name="Morris B.E."/>
            <person name="Pereira I.A."/>
            <person name="McInerney M.J."/>
            <person name="Austin R.N."/>
            <person name="Groves J.T."/>
            <person name="Kukor J.J."/>
            <person name="Suflita J.M."/>
            <person name="Young L.Y."/>
            <person name="Zylstra G.J."/>
            <person name="Wawrik B."/>
        </authorList>
    </citation>
    <scope>NUCLEOTIDE SEQUENCE [LARGE SCALE GENOMIC DNA]</scope>
    <source>
        <strain evidence="6 7">AK-01</strain>
    </source>
</reference>
<dbReference type="PANTHER" id="PTHR30055:SF234">
    <property type="entry name" value="HTH-TYPE TRANSCRIPTIONAL REGULATOR BETI"/>
    <property type="match status" value="1"/>
</dbReference>
<evidence type="ECO:0000256" key="4">
    <source>
        <dbReference type="PROSITE-ProRule" id="PRU00335"/>
    </source>
</evidence>
<keyword evidence="1" id="KW-0805">Transcription regulation</keyword>
<dbReference type="GO" id="GO:0000976">
    <property type="term" value="F:transcription cis-regulatory region binding"/>
    <property type="evidence" value="ECO:0007669"/>
    <property type="project" value="TreeGrafter"/>
</dbReference>
<evidence type="ECO:0000313" key="6">
    <source>
        <dbReference type="EMBL" id="ACL06340.1"/>
    </source>
</evidence>
<keyword evidence="2 4" id="KW-0238">DNA-binding</keyword>
<sequence>MSNQGLSSPEINRKRILEAARSLILNEGMEALSMRKLAQESGLALRTIYNLFGAKEHVVLAIFEQGTEGIEKALDDVERAMCEGEWQPSYYIILLRAMEKVFFDNQKLLKPAIQASASLHRMGSGAAHEMHQRRTQKFLNTLNTAVDKELLWGDVDLETAAILMYRNYFSVAALWAEGELSDRDLVVQGRYNILTIIHTFVRDPVRQKKALDLLRELKEQ</sequence>
<keyword evidence="3" id="KW-0804">Transcription</keyword>
<keyword evidence="7" id="KW-1185">Reference proteome</keyword>
<dbReference type="HOGENOM" id="CLU_1254244_0_0_7"/>
<dbReference type="Pfam" id="PF00440">
    <property type="entry name" value="TetR_N"/>
    <property type="match status" value="1"/>
</dbReference>
<evidence type="ECO:0000259" key="5">
    <source>
        <dbReference type="PROSITE" id="PS50977"/>
    </source>
</evidence>
<name>B8FNQ9_DESAL</name>
<dbReference type="AlphaFoldDB" id="B8FNQ9"/>
<dbReference type="PANTHER" id="PTHR30055">
    <property type="entry name" value="HTH-TYPE TRANSCRIPTIONAL REGULATOR RUTR"/>
    <property type="match status" value="1"/>
</dbReference>
<dbReference type="PRINTS" id="PR00455">
    <property type="entry name" value="HTHTETR"/>
</dbReference>
<accession>B8FNQ9</accession>
<dbReference type="Gene3D" id="1.10.357.10">
    <property type="entry name" value="Tetracycline Repressor, domain 2"/>
    <property type="match status" value="1"/>
</dbReference>